<dbReference type="Proteomes" id="UP001281761">
    <property type="component" value="Unassembled WGS sequence"/>
</dbReference>
<protein>
    <submittedName>
        <fullName evidence="2">Uncharacterized protein</fullName>
    </submittedName>
</protein>
<accession>A0ABQ9WUK1</accession>
<organism evidence="2 3">
    <name type="scientific">Blattamonas nauphoetae</name>
    <dbReference type="NCBI Taxonomy" id="2049346"/>
    <lineage>
        <taxon>Eukaryota</taxon>
        <taxon>Metamonada</taxon>
        <taxon>Preaxostyla</taxon>
        <taxon>Oxymonadida</taxon>
        <taxon>Blattamonas</taxon>
    </lineage>
</organism>
<sequence length="194" mass="21417">MSVHVDPQNQFTPQNYLDSGSVTGEVSSKPQFTSTGNEMRCSDDSFLSNNPFVQDQSKAQCDTTELSPSSLSSPEYIPSYHASWTFEKATPSTKPASGNPRLVVTRPNTTFPVEYLTPEINPTIEEPIFSLQDPLYQRPSHNVFPQLFDPICFDSPCLGAFHRDALDSLFNQDVTQSITGRSSGGQCPKVTTQN</sequence>
<dbReference type="EMBL" id="JARBJD010000381">
    <property type="protein sequence ID" value="KAK2942819.1"/>
    <property type="molecule type" value="Genomic_DNA"/>
</dbReference>
<feature type="compositionally biased region" description="Polar residues" evidence="1">
    <location>
        <begin position="7"/>
        <end position="37"/>
    </location>
</feature>
<evidence type="ECO:0000256" key="1">
    <source>
        <dbReference type="SAM" id="MobiDB-lite"/>
    </source>
</evidence>
<name>A0ABQ9WUK1_9EUKA</name>
<evidence type="ECO:0000313" key="3">
    <source>
        <dbReference type="Proteomes" id="UP001281761"/>
    </source>
</evidence>
<feature type="region of interest" description="Disordered" evidence="1">
    <location>
        <begin position="1"/>
        <end position="49"/>
    </location>
</feature>
<gene>
    <name evidence="2" type="ORF">BLNAU_22267</name>
</gene>
<reference evidence="2 3" key="1">
    <citation type="journal article" date="2022" name="bioRxiv">
        <title>Genomics of Preaxostyla Flagellates Illuminates Evolutionary Transitions and the Path Towards Mitochondrial Loss.</title>
        <authorList>
            <person name="Novak L.V.F."/>
            <person name="Treitli S.C."/>
            <person name="Pyrih J."/>
            <person name="Halakuc P."/>
            <person name="Pipaliya S.V."/>
            <person name="Vacek V."/>
            <person name="Brzon O."/>
            <person name="Soukal P."/>
            <person name="Eme L."/>
            <person name="Dacks J.B."/>
            <person name="Karnkowska A."/>
            <person name="Elias M."/>
            <person name="Hampl V."/>
        </authorList>
    </citation>
    <scope>NUCLEOTIDE SEQUENCE [LARGE SCALE GENOMIC DNA]</scope>
    <source>
        <strain evidence="2">NAU3</strain>
        <tissue evidence="2">Gut</tissue>
    </source>
</reference>
<evidence type="ECO:0000313" key="2">
    <source>
        <dbReference type="EMBL" id="KAK2942819.1"/>
    </source>
</evidence>
<keyword evidence="3" id="KW-1185">Reference proteome</keyword>
<comment type="caution">
    <text evidence="2">The sequence shown here is derived from an EMBL/GenBank/DDBJ whole genome shotgun (WGS) entry which is preliminary data.</text>
</comment>
<proteinExistence type="predicted"/>